<keyword evidence="3 7" id="KW-0547">Nucleotide-binding</keyword>
<feature type="binding site" evidence="7">
    <location>
        <position position="138"/>
    </location>
    <ligand>
        <name>substrate</name>
    </ligand>
</feature>
<protein>
    <recommendedName>
        <fullName evidence="7">Shikimate kinase</fullName>
        <shortName evidence="7">SK</shortName>
        <ecNumber evidence="7">2.7.1.71</ecNumber>
    </recommendedName>
</protein>
<dbReference type="PRINTS" id="PR01100">
    <property type="entry name" value="SHIKIMTKNASE"/>
</dbReference>
<dbReference type="InterPro" id="IPR000623">
    <property type="entry name" value="Shikimate_kinase/TSH1"/>
</dbReference>
<keyword evidence="1 7" id="KW-0028">Amino-acid biosynthesis</keyword>
<dbReference type="GO" id="GO:0004765">
    <property type="term" value="F:shikimate kinase activity"/>
    <property type="evidence" value="ECO:0007669"/>
    <property type="project" value="UniProtKB-UniRule"/>
</dbReference>
<feature type="binding site" evidence="7">
    <location>
        <position position="20"/>
    </location>
    <ligand>
        <name>Mg(2+)</name>
        <dbReference type="ChEBI" id="CHEBI:18420"/>
    </ligand>
</feature>
<name>A0A550JLM8_9BACT</name>
<dbReference type="InterPro" id="IPR027417">
    <property type="entry name" value="P-loop_NTPase"/>
</dbReference>
<evidence type="ECO:0000313" key="9">
    <source>
        <dbReference type="Proteomes" id="UP000317155"/>
    </source>
</evidence>
<evidence type="ECO:0000313" key="8">
    <source>
        <dbReference type="EMBL" id="TRO84116.1"/>
    </source>
</evidence>
<dbReference type="GO" id="GO:0008652">
    <property type="term" value="P:amino acid biosynthetic process"/>
    <property type="evidence" value="ECO:0007669"/>
    <property type="project" value="UniProtKB-KW"/>
</dbReference>
<comment type="subunit">
    <text evidence="7">Monomer.</text>
</comment>
<dbReference type="EMBL" id="VJVV01000001">
    <property type="protein sequence ID" value="TRO84116.1"/>
    <property type="molecule type" value="Genomic_DNA"/>
</dbReference>
<keyword evidence="9" id="KW-1185">Reference proteome</keyword>
<feature type="binding site" evidence="7">
    <location>
        <position position="38"/>
    </location>
    <ligand>
        <name>substrate</name>
    </ligand>
</feature>
<reference evidence="8 9" key="1">
    <citation type="submission" date="2019-07" db="EMBL/GenBank/DDBJ databases">
        <title>Insights of Desulfuromonas acetexigens electromicrobiology.</title>
        <authorList>
            <person name="Katuri K."/>
            <person name="Sapireddy V."/>
            <person name="Shaw D.R."/>
            <person name="Saikaly P."/>
        </authorList>
    </citation>
    <scope>NUCLEOTIDE SEQUENCE [LARGE SCALE GENOMIC DNA]</scope>
    <source>
        <strain evidence="8 9">2873</strain>
    </source>
</reference>
<dbReference type="RefSeq" id="WP_092053354.1">
    <property type="nucleotide sequence ID" value="NZ_FOJJ01000001.1"/>
</dbReference>
<evidence type="ECO:0000256" key="5">
    <source>
        <dbReference type="ARBA" id="ARBA00022840"/>
    </source>
</evidence>
<comment type="caution">
    <text evidence="7">Lacks conserved residue(s) required for the propagation of feature annotation.</text>
</comment>
<dbReference type="PANTHER" id="PTHR21087:SF16">
    <property type="entry name" value="SHIKIMATE KINASE 1, CHLOROPLASTIC"/>
    <property type="match status" value="1"/>
</dbReference>
<dbReference type="Gene3D" id="3.40.50.300">
    <property type="entry name" value="P-loop containing nucleotide triphosphate hydrolases"/>
    <property type="match status" value="1"/>
</dbReference>
<dbReference type="Pfam" id="PF01202">
    <property type="entry name" value="SKI"/>
    <property type="match status" value="1"/>
</dbReference>
<dbReference type="OrthoDB" id="9800332at2"/>
<dbReference type="Proteomes" id="UP000317155">
    <property type="component" value="Unassembled WGS sequence"/>
</dbReference>
<comment type="caution">
    <text evidence="8">The sequence shown here is derived from an EMBL/GenBank/DDBJ whole genome shotgun (WGS) entry which is preliminary data.</text>
</comment>
<dbReference type="EC" id="2.7.1.71" evidence="7"/>
<evidence type="ECO:0000256" key="6">
    <source>
        <dbReference type="ARBA" id="ARBA00023141"/>
    </source>
</evidence>
<organism evidence="8 9">
    <name type="scientific">Trichloromonas acetexigens</name>
    <dbReference type="NCBI Taxonomy" id="38815"/>
    <lineage>
        <taxon>Bacteria</taxon>
        <taxon>Pseudomonadati</taxon>
        <taxon>Thermodesulfobacteriota</taxon>
        <taxon>Desulfuromonadia</taxon>
        <taxon>Desulfuromonadales</taxon>
        <taxon>Trichloromonadaceae</taxon>
        <taxon>Trichloromonas</taxon>
    </lineage>
</organism>
<dbReference type="GO" id="GO:0009423">
    <property type="term" value="P:chorismate biosynthetic process"/>
    <property type="evidence" value="ECO:0007669"/>
    <property type="project" value="UniProtKB-UniRule"/>
</dbReference>
<feature type="binding site" evidence="7">
    <location>
        <position position="122"/>
    </location>
    <ligand>
        <name>ATP</name>
        <dbReference type="ChEBI" id="CHEBI:30616"/>
    </ligand>
</feature>
<keyword evidence="7" id="KW-0479">Metal-binding</keyword>
<comment type="function">
    <text evidence="7">Catalyzes the specific phosphorylation of the 3-hydroxyl group of shikimic acid using ATP as a cosubstrate.</text>
</comment>
<keyword evidence="7" id="KW-0963">Cytoplasm</keyword>
<feature type="binding site" evidence="7">
    <location>
        <begin position="16"/>
        <end position="21"/>
    </location>
    <ligand>
        <name>ATP</name>
        <dbReference type="ChEBI" id="CHEBI:30616"/>
    </ligand>
</feature>
<accession>A0A550JLM8</accession>
<comment type="pathway">
    <text evidence="7">Metabolic intermediate biosynthesis; chorismate biosynthesis; chorismate from D-erythrose 4-phosphate and phosphoenolpyruvate: step 5/7.</text>
</comment>
<keyword evidence="4 7" id="KW-0418">Kinase</keyword>
<dbReference type="SUPFAM" id="SSF52540">
    <property type="entry name" value="P-loop containing nucleoside triphosphate hydrolases"/>
    <property type="match status" value="1"/>
</dbReference>
<keyword evidence="6 7" id="KW-0057">Aromatic amino acid biosynthesis</keyword>
<dbReference type="HAMAP" id="MF_00109">
    <property type="entry name" value="Shikimate_kinase"/>
    <property type="match status" value="1"/>
</dbReference>
<evidence type="ECO:0000256" key="1">
    <source>
        <dbReference type="ARBA" id="ARBA00022605"/>
    </source>
</evidence>
<comment type="cofactor">
    <cofactor evidence="7">
        <name>Mg(2+)</name>
        <dbReference type="ChEBI" id="CHEBI:18420"/>
    </cofactor>
    <text evidence="7">Binds 1 Mg(2+) ion per subunit.</text>
</comment>
<comment type="catalytic activity">
    <reaction evidence="7">
        <text>shikimate + ATP = 3-phosphoshikimate + ADP + H(+)</text>
        <dbReference type="Rhea" id="RHEA:13121"/>
        <dbReference type="ChEBI" id="CHEBI:15378"/>
        <dbReference type="ChEBI" id="CHEBI:30616"/>
        <dbReference type="ChEBI" id="CHEBI:36208"/>
        <dbReference type="ChEBI" id="CHEBI:145989"/>
        <dbReference type="ChEBI" id="CHEBI:456216"/>
        <dbReference type="EC" id="2.7.1.71"/>
    </reaction>
</comment>
<dbReference type="PANTHER" id="PTHR21087">
    <property type="entry name" value="SHIKIMATE KINASE"/>
    <property type="match status" value="1"/>
</dbReference>
<gene>
    <name evidence="7" type="primary">aroK</name>
    <name evidence="8" type="ORF">FL622_02755</name>
</gene>
<dbReference type="AlphaFoldDB" id="A0A550JLM8"/>
<keyword evidence="5 7" id="KW-0067">ATP-binding</keyword>
<keyword evidence="2 7" id="KW-0808">Transferase</keyword>
<dbReference type="GO" id="GO:0000287">
    <property type="term" value="F:magnesium ion binding"/>
    <property type="evidence" value="ECO:0007669"/>
    <property type="project" value="UniProtKB-UniRule"/>
</dbReference>
<evidence type="ECO:0000256" key="4">
    <source>
        <dbReference type="ARBA" id="ARBA00022777"/>
    </source>
</evidence>
<dbReference type="GO" id="GO:0005524">
    <property type="term" value="F:ATP binding"/>
    <property type="evidence" value="ECO:0007669"/>
    <property type="project" value="UniProtKB-UniRule"/>
</dbReference>
<evidence type="ECO:0000256" key="3">
    <source>
        <dbReference type="ARBA" id="ARBA00022741"/>
    </source>
</evidence>
<evidence type="ECO:0000256" key="2">
    <source>
        <dbReference type="ARBA" id="ARBA00022679"/>
    </source>
</evidence>
<dbReference type="GO" id="GO:0009073">
    <property type="term" value="P:aromatic amino acid family biosynthetic process"/>
    <property type="evidence" value="ECO:0007669"/>
    <property type="project" value="UniProtKB-KW"/>
</dbReference>
<dbReference type="GO" id="GO:0005829">
    <property type="term" value="C:cytosol"/>
    <property type="evidence" value="ECO:0007669"/>
    <property type="project" value="TreeGrafter"/>
</dbReference>
<dbReference type="InterPro" id="IPR031322">
    <property type="entry name" value="Shikimate/glucono_kinase"/>
</dbReference>
<comment type="similarity">
    <text evidence="7">Belongs to the shikimate kinase family.</text>
</comment>
<proteinExistence type="inferred from homology"/>
<keyword evidence="7" id="KW-0460">Magnesium</keyword>
<feature type="binding site" evidence="7">
    <location>
        <position position="62"/>
    </location>
    <ligand>
        <name>substrate</name>
    </ligand>
</feature>
<sequence>MSNPCKNGIVLIGFMGAGKSTVAAELGHSCRLPVIDLDQEIERRSGRTIPEIFEHSGEEAFRQSETEALRGLLDQAPLILATGGGVTGRAENWPLLRRLGRVVYLRVSWETVLLRIGSGQGRPLARDRVRLQALFEQRLPLYEEADLVIDGEGGTPASIARDILRKLYWEKA</sequence>
<evidence type="ECO:0000256" key="7">
    <source>
        <dbReference type="HAMAP-Rule" id="MF_00109"/>
    </source>
</evidence>
<dbReference type="CDD" id="cd00464">
    <property type="entry name" value="SK"/>
    <property type="match status" value="1"/>
</dbReference>
<comment type="subcellular location">
    <subcellularLocation>
        <location evidence="7">Cytoplasm</location>
    </subcellularLocation>
</comment>
<feature type="binding site" evidence="7">
    <location>
        <position position="84"/>
    </location>
    <ligand>
        <name>substrate</name>
    </ligand>
</feature>
<dbReference type="UniPathway" id="UPA00053">
    <property type="reaction ID" value="UER00088"/>
</dbReference>